<evidence type="ECO:0000313" key="1">
    <source>
        <dbReference type="EMBL" id="RSK77088.1"/>
    </source>
</evidence>
<sequence>MQELQNVVSTAFANIVASGAIEKAIEERLQRTITEAIDSELRSYSDFGKIIEERIKQSLQVNFDSAAIPGYNDLILKIIAQQLNANMGSALTANLQERMAELLAPAPSEMKLSALVKDFVEISLHRYDADSLDDEFTMIVERDQSYSQLRFESVFFDRRPYQESHRCAYHLRLVDGVVKNIRFDGTDPGKALFVGHLYGFERRLFQLYAAGTSLILDDQEQEISTYYRSSDY</sequence>
<accession>A0ABX9ZKH2</accession>
<gene>
    <name evidence="1" type="ORF">EJE83_19445</name>
</gene>
<dbReference type="Proteomes" id="UP000270216">
    <property type="component" value="Unassembled WGS sequence"/>
</dbReference>
<keyword evidence="2" id="KW-1185">Reference proteome</keyword>
<proteinExistence type="predicted"/>
<organism evidence="1 2">
    <name type="scientific">Pandoraea apista</name>
    <dbReference type="NCBI Taxonomy" id="93218"/>
    <lineage>
        <taxon>Bacteria</taxon>
        <taxon>Pseudomonadati</taxon>
        <taxon>Pseudomonadota</taxon>
        <taxon>Betaproteobacteria</taxon>
        <taxon>Burkholderiales</taxon>
        <taxon>Burkholderiaceae</taxon>
        <taxon>Pandoraea</taxon>
    </lineage>
</organism>
<evidence type="ECO:0000313" key="2">
    <source>
        <dbReference type="Proteomes" id="UP000270216"/>
    </source>
</evidence>
<comment type="caution">
    <text evidence="1">The sequence shown here is derived from an EMBL/GenBank/DDBJ whole genome shotgun (WGS) entry which is preliminary data.</text>
</comment>
<dbReference type="EMBL" id="RWHX01000042">
    <property type="protein sequence ID" value="RSK77088.1"/>
    <property type="molecule type" value="Genomic_DNA"/>
</dbReference>
<name>A0ABX9ZKH2_9BURK</name>
<protein>
    <submittedName>
        <fullName evidence="1">Uncharacterized protein</fullName>
    </submittedName>
</protein>
<reference evidence="1 2" key="1">
    <citation type="submission" date="2018-12" db="EMBL/GenBank/DDBJ databases">
        <title>Whole genome sequence of a Pandoraea apista isolate from a patient with cystic fibrosis.</title>
        <authorList>
            <person name="Kenna D.T."/>
            <person name="Turton J.F."/>
        </authorList>
    </citation>
    <scope>NUCLEOTIDE SEQUENCE [LARGE SCALE GENOMIC DNA]</scope>
    <source>
        <strain evidence="1 2">Pa13324</strain>
    </source>
</reference>
<dbReference type="RefSeq" id="WP_107337846.1">
    <property type="nucleotide sequence ID" value="NZ_PYYA01000012.1"/>
</dbReference>